<dbReference type="InParanoid" id="T1ENQ4"/>
<evidence type="ECO:0000313" key="1">
    <source>
        <dbReference type="EMBL" id="ESO12623.1"/>
    </source>
</evidence>
<evidence type="ECO:0000313" key="2">
    <source>
        <dbReference type="EnsemblMetazoa" id="HelroP159193"/>
    </source>
</evidence>
<dbReference type="EMBL" id="AMQM01000210">
    <property type="status" value="NOT_ANNOTATED_CDS"/>
    <property type="molecule type" value="Genomic_DNA"/>
</dbReference>
<protein>
    <submittedName>
        <fullName evidence="1 2">Uncharacterized protein</fullName>
    </submittedName>
</protein>
<dbReference type="HOGENOM" id="CLU_1724277_0_0_1"/>
<dbReference type="RefSeq" id="XP_009009343.1">
    <property type="nucleotide sequence ID" value="XM_009011095.1"/>
</dbReference>
<dbReference type="CTD" id="20198204"/>
<sequence>MNKSIIFCDIISTSFSVLTFLHMHIAKCLNFHNLMITSESRARAATDGQPDNFRKRELRLGHAFKHSSGNCYYIGEVRGFPGSSASLTTCRMKIDGFFIVNNRTYDIHPEPSSKYLAAVREADENHNTLICGLYLKFNAMLSNILTKYFVDH</sequence>
<evidence type="ECO:0000313" key="3">
    <source>
        <dbReference type="Proteomes" id="UP000015101"/>
    </source>
</evidence>
<reference evidence="2" key="3">
    <citation type="submission" date="2015-06" db="UniProtKB">
        <authorList>
            <consortium name="EnsemblMetazoa"/>
        </authorList>
    </citation>
    <scope>IDENTIFICATION</scope>
</reference>
<dbReference type="KEGG" id="hro:HELRODRAFT_159193"/>
<accession>T1ENQ4</accession>
<organism evidence="2 3">
    <name type="scientific">Helobdella robusta</name>
    <name type="common">Californian leech</name>
    <dbReference type="NCBI Taxonomy" id="6412"/>
    <lineage>
        <taxon>Eukaryota</taxon>
        <taxon>Metazoa</taxon>
        <taxon>Spiralia</taxon>
        <taxon>Lophotrochozoa</taxon>
        <taxon>Annelida</taxon>
        <taxon>Clitellata</taxon>
        <taxon>Hirudinea</taxon>
        <taxon>Rhynchobdellida</taxon>
        <taxon>Glossiphoniidae</taxon>
        <taxon>Helobdella</taxon>
    </lineage>
</organism>
<name>T1ENQ4_HELRO</name>
<reference evidence="1 3" key="2">
    <citation type="journal article" date="2013" name="Nature">
        <title>Insights into bilaterian evolution from three spiralian genomes.</title>
        <authorList>
            <person name="Simakov O."/>
            <person name="Marletaz F."/>
            <person name="Cho S.J."/>
            <person name="Edsinger-Gonzales E."/>
            <person name="Havlak P."/>
            <person name="Hellsten U."/>
            <person name="Kuo D.H."/>
            <person name="Larsson T."/>
            <person name="Lv J."/>
            <person name="Arendt D."/>
            <person name="Savage R."/>
            <person name="Osoegawa K."/>
            <person name="de Jong P."/>
            <person name="Grimwood J."/>
            <person name="Chapman J.A."/>
            <person name="Shapiro H."/>
            <person name="Aerts A."/>
            <person name="Otillar R.P."/>
            <person name="Terry A.Y."/>
            <person name="Boore J.L."/>
            <person name="Grigoriev I.V."/>
            <person name="Lindberg D.R."/>
            <person name="Seaver E.C."/>
            <person name="Weisblat D.A."/>
            <person name="Putnam N.H."/>
            <person name="Rokhsar D.S."/>
        </authorList>
    </citation>
    <scope>NUCLEOTIDE SEQUENCE</scope>
</reference>
<dbReference type="Proteomes" id="UP000015101">
    <property type="component" value="Unassembled WGS sequence"/>
</dbReference>
<dbReference type="EMBL" id="KB095811">
    <property type="protein sequence ID" value="ESO12623.1"/>
    <property type="molecule type" value="Genomic_DNA"/>
</dbReference>
<dbReference type="EnsemblMetazoa" id="HelroT159193">
    <property type="protein sequence ID" value="HelroP159193"/>
    <property type="gene ID" value="HelroG159193"/>
</dbReference>
<gene>
    <name evidence="2" type="primary">20198204</name>
    <name evidence="1" type="ORF">HELRODRAFT_159193</name>
</gene>
<dbReference type="GeneID" id="20198204"/>
<reference evidence="3" key="1">
    <citation type="submission" date="2012-12" db="EMBL/GenBank/DDBJ databases">
        <authorList>
            <person name="Hellsten U."/>
            <person name="Grimwood J."/>
            <person name="Chapman J.A."/>
            <person name="Shapiro H."/>
            <person name="Aerts A."/>
            <person name="Otillar R.P."/>
            <person name="Terry A.Y."/>
            <person name="Boore J.L."/>
            <person name="Simakov O."/>
            <person name="Marletaz F."/>
            <person name="Cho S.-J."/>
            <person name="Edsinger-Gonzales E."/>
            <person name="Havlak P."/>
            <person name="Kuo D.-H."/>
            <person name="Larsson T."/>
            <person name="Lv J."/>
            <person name="Arendt D."/>
            <person name="Savage R."/>
            <person name="Osoegawa K."/>
            <person name="de Jong P."/>
            <person name="Lindberg D.R."/>
            <person name="Seaver E.C."/>
            <person name="Weisblat D.A."/>
            <person name="Putnam N.H."/>
            <person name="Grigoriev I.V."/>
            <person name="Rokhsar D.S."/>
        </authorList>
    </citation>
    <scope>NUCLEOTIDE SEQUENCE</scope>
</reference>
<keyword evidence="3" id="KW-1185">Reference proteome</keyword>
<proteinExistence type="predicted"/>
<dbReference type="AlphaFoldDB" id="T1ENQ4"/>